<dbReference type="Gene3D" id="3.30.420.10">
    <property type="entry name" value="Ribonuclease H-like superfamily/Ribonuclease H"/>
    <property type="match status" value="1"/>
</dbReference>
<feature type="domain" description="DUF7769" evidence="1">
    <location>
        <begin position="12"/>
        <end position="66"/>
    </location>
</feature>
<dbReference type="InterPro" id="IPR056671">
    <property type="entry name" value="DUF7769"/>
</dbReference>
<protein>
    <recommendedName>
        <fullName evidence="1">DUF7769 domain-containing protein</fullName>
    </recommendedName>
</protein>
<name>A3BS64_ORYSJ</name>
<dbReference type="PANTHER" id="PTHR33889:SF1">
    <property type="entry name" value="OS03G0834800 PROTEIN"/>
    <property type="match status" value="1"/>
</dbReference>
<dbReference type="AlphaFoldDB" id="A3BS64"/>
<dbReference type="InterPro" id="IPR036397">
    <property type="entry name" value="RNaseH_sf"/>
</dbReference>
<dbReference type="Pfam" id="PF24964">
    <property type="entry name" value="DUF7769"/>
    <property type="match status" value="1"/>
</dbReference>
<accession>A3BS64</accession>
<dbReference type="GO" id="GO:0003676">
    <property type="term" value="F:nucleic acid binding"/>
    <property type="evidence" value="ECO:0007669"/>
    <property type="project" value="InterPro"/>
</dbReference>
<proteinExistence type="predicted"/>
<gene>
    <name evidence="2" type="ORF">OsJ_26981</name>
</gene>
<sequence length="193" mass="22588">MHMKNIRRRKYLSDEQRQDIYEALLAKSINGKIERNATTIVANLFNVRRRVVQDLWTKVKKCQAAGIKVDITSKKSKKCGWKRVDRDWSQAATIPLNQRTTIRDLASALNVPKSTVHRAFKEGILLRHSNTLKPFLKDANKKLCLQFCVSMLDMQTVHTQPTFDDMRNVVHIDEKWFNNTKIAREVLLVWWRG</sequence>
<reference evidence="2" key="1">
    <citation type="journal article" date="2005" name="PLoS Biol.">
        <title>The genomes of Oryza sativa: a history of duplications.</title>
        <authorList>
            <person name="Yu J."/>
            <person name="Wang J."/>
            <person name="Lin W."/>
            <person name="Li S."/>
            <person name="Li H."/>
            <person name="Zhou J."/>
            <person name="Ni P."/>
            <person name="Dong W."/>
            <person name="Hu S."/>
            <person name="Zeng C."/>
            <person name="Zhang J."/>
            <person name="Zhang Y."/>
            <person name="Li R."/>
            <person name="Xu Z."/>
            <person name="Li S."/>
            <person name="Li X."/>
            <person name="Zheng H."/>
            <person name="Cong L."/>
            <person name="Lin L."/>
            <person name="Yin J."/>
            <person name="Geng J."/>
            <person name="Li G."/>
            <person name="Shi J."/>
            <person name="Liu J."/>
            <person name="Lv H."/>
            <person name="Li J."/>
            <person name="Wang J."/>
            <person name="Deng Y."/>
            <person name="Ran L."/>
            <person name="Shi X."/>
            <person name="Wang X."/>
            <person name="Wu Q."/>
            <person name="Li C."/>
            <person name="Ren X."/>
            <person name="Wang J."/>
            <person name="Wang X."/>
            <person name="Li D."/>
            <person name="Liu D."/>
            <person name="Zhang X."/>
            <person name="Ji Z."/>
            <person name="Zhao W."/>
            <person name="Sun Y."/>
            <person name="Zhang Z."/>
            <person name="Bao J."/>
            <person name="Han Y."/>
            <person name="Dong L."/>
            <person name="Ji J."/>
            <person name="Chen P."/>
            <person name="Wu S."/>
            <person name="Liu J."/>
            <person name="Xiao Y."/>
            <person name="Bu D."/>
            <person name="Tan J."/>
            <person name="Yang L."/>
            <person name="Ye C."/>
            <person name="Zhang J."/>
            <person name="Xu J."/>
            <person name="Zhou Y."/>
            <person name="Yu Y."/>
            <person name="Zhang B."/>
            <person name="Zhuang S."/>
            <person name="Wei H."/>
            <person name="Liu B."/>
            <person name="Lei M."/>
            <person name="Yu H."/>
            <person name="Li Y."/>
            <person name="Xu H."/>
            <person name="Wei S."/>
            <person name="He X."/>
            <person name="Fang L."/>
            <person name="Zhang Z."/>
            <person name="Zhang Y."/>
            <person name="Huang X."/>
            <person name="Su Z."/>
            <person name="Tong W."/>
            <person name="Li J."/>
            <person name="Tong Z."/>
            <person name="Li S."/>
            <person name="Ye J."/>
            <person name="Wang L."/>
            <person name="Fang L."/>
            <person name="Lei T."/>
            <person name="Chen C."/>
            <person name="Chen H."/>
            <person name="Xu Z."/>
            <person name="Li H."/>
            <person name="Huang H."/>
            <person name="Zhang F."/>
            <person name="Xu H."/>
            <person name="Li N."/>
            <person name="Zhao C."/>
            <person name="Li S."/>
            <person name="Dong L."/>
            <person name="Huang Y."/>
            <person name="Li L."/>
            <person name="Xi Y."/>
            <person name="Qi Q."/>
            <person name="Li W."/>
            <person name="Zhang B."/>
            <person name="Hu W."/>
            <person name="Zhang Y."/>
            <person name="Tian X."/>
            <person name="Jiao Y."/>
            <person name="Liang X."/>
            <person name="Jin J."/>
            <person name="Gao L."/>
            <person name="Zheng W."/>
            <person name="Hao B."/>
            <person name="Liu S."/>
            <person name="Wang W."/>
            <person name="Yuan L."/>
            <person name="Cao M."/>
            <person name="McDermott J."/>
            <person name="Samudrala R."/>
            <person name="Wang J."/>
            <person name="Wong G.K."/>
            <person name="Yang H."/>
        </authorList>
    </citation>
    <scope>NUCLEOTIDE SEQUENCE [LARGE SCALE GENOMIC DNA]</scope>
</reference>
<reference evidence="2" key="2">
    <citation type="submission" date="2008-12" db="EMBL/GenBank/DDBJ databases">
        <title>Improved gene annotation of the rice (Oryza sativa) genomes.</title>
        <authorList>
            <person name="Wang J."/>
            <person name="Li R."/>
            <person name="Fan W."/>
            <person name="Huang Q."/>
            <person name="Zhang J."/>
            <person name="Zhou Y."/>
            <person name="Hu Y."/>
            <person name="Zi S."/>
            <person name="Li J."/>
            <person name="Ni P."/>
            <person name="Zheng H."/>
            <person name="Zhang Y."/>
            <person name="Zhao M."/>
            <person name="Hao Q."/>
            <person name="McDermott J."/>
            <person name="Samudrala R."/>
            <person name="Kristiansen K."/>
            <person name="Wong G.K.-S."/>
        </authorList>
    </citation>
    <scope>NUCLEOTIDE SEQUENCE</scope>
</reference>
<dbReference type="EMBL" id="CM000145">
    <property type="protein sequence ID" value="EAZ42403.1"/>
    <property type="molecule type" value="Genomic_DNA"/>
</dbReference>
<evidence type="ECO:0000259" key="1">
    <source>
        <dbReference type="Pfam" id="PF24964"/>
    </source>
</evidence>
<dbReference type="Proteomes" id="UP000007752">
    <property type="component" value="Chromosome 8"/>
</dbReference>
<organism evidence="2">
    <name type="scientific">Oryza sativa subsp. japonica</name>
    <name type="common">Rice</name>
    <dbReference type="NCBI Taxonomy" id="39947"/>
    <lineage>
        <taxon>Eukaryota</taxon>
        <taxon>Viridiplantae</taxon>
        <taxon>Streptophyta</taxon>
        <taxon>Embryophyta</taxon>
        <taxon>Tracheophyta</taxon>
        <taxon>Spermatophyta</taxon>
        <taxon>Magnoliopsida</taxon>
        <taxon>Liliopsida</taxon>
        <taxon>Poales</taxon>
        <taxon>Poaceae</taxon>
        <taxon>BOP clade</taxon>
        <taxon>Oryzoideae</taxon>
        <taxon>Oryzeae</taxon>
        <taxon>Oryzinae</taxon>
        <taxon>Oryza</taxon>
        <taxon>Oryza sativa</taxon>
    </lineage>
</organism>
<dbReference type="PANTHER" id="PTHR33889">
    <property type="entry name" value="OS04G0681850 PROTEIN"/>
    <property type="match status" value="1"/>
</dbReference>
<evidence type="ECO:0000313" key="2">
    <source>
        <dbReference type="EMBL" id="EAZ42403.1"/>
    </source>
</evidence>